<reference evidence="2 3" key="1">
    <citation type="submission" date="2012-02" db="EMBL/GenBank/DDBJ databases">
        <title>Complete genome sequence of Phycisphaera mikurensis NBRC 102666.</title>
        <authorList>
            <person name="Ankai A."/>
            <person name="Hosoyama A."/>
            <person name="Terui Y."/>
            <person name="Sekine M."/>
            <person name="Fukai R."/>
            <person name="Kato Y."/>
            <person name="Nakamura S."/>
            <person name="Yamada-Narita S."/>
            <person name="Kawakoshi A."/>
            <person name="Fukunaga Y."/>
            <person name="Yamazaki S."/>
            <person name="Fujita N."/>
        </authorList>
    </citation>
    <scope>NUCLEOTIDE SEQUENCE [LARGE SCALE GENOMIC DNA]</scope>
    <source>
        <strain evidence="3">NBRC 102666 / KCTC 22515 / FYK2301M01</strain>
    </source>
</reference>
<accession>I0IC53</accession>
<protein>
    <submittedName>
        <fullName evidence="2">Putative (3R)-hydroxymyristoyl-[acyl-carrier-protein] dehydratase</fullName>
        <ecNumber evidence="2">4.2.1.-</ecNumber>
    </submittedName>
</protein>
<dbReference type="EC" id="4.2.1.-" evidence="2"/>
<dbReference type="GO" id="GO:0016829">
    <property type="term" value="F:lyase activity"/>
    <property type="evidence" value="ECO:0007669"/>
    <property type="project" value="UniProtKB-KW"/>
</dbReference>
<dbReference type="SUPFAM" id="SSF54637">
    <property type="entry name" value="Thioesterase/thiol ester dehydrase-isomerase"/>
    <property type="match status" value="1"/>
</dbReference>
<organism evidence="2 3">
    <name type="scientific">Phycisphaera mikurensis (strain NBRC 102666 / KCTC 22515 / FYK2301M01)</name>
    <dbReference type="NCBI Taxonomy" id="1142394"/>
    <lineage>
        <taxon>Bacteria</taxon>
        <taxon>Pseudomonadati</taxon>
        <taxon>Planctomycetota</taxon>
        <taxon>Phycisphaerae</taxon>
        <taxon>Phycisphaerales</taxon>
        <taxon>Phycisphaeraceae</taxon>
        <taxon>Phycisphaera</taxon>
    </lineage>
</organism>
<gene>
    <name evidence="2" type="primary">fabZ</name>
    <name evidence="2" type="ordered locus">PSMK_06820</name>
</gene>
<dbReference type="Pfam" id="PF07977">
    <property type="entry name" value="FabA"/>
    <property type="match status" value="1"/>
</dbReference>
<keyword evidence="1 2" id="KW-0456">Lyase</keyword>
<dbReference type="Proteomes" id="UP000007881">
    <property type="component" value="Chromosome"/>
</dbReference>
<dbReference type="HOGENOM" id="CLU_078912_1_1_0"/>
<sequence>MAPSAFIDFETLRDAPVTADAAAIEAVNPHRGAMRLLTAVTHRDAEDASLLGAYYDVPTDAFWVPGHIPGRPIFPGVLMLEAAAQLCSYSCITHFPDIAFMGFAGADAIKFRGQVSPGDRLYLALRQVELKKRRSICDVQGFIGGNLVFECRIKGMPL</sequence>
<dbReference type="OrthoDB" id="272251at2"/>
<dbReference type="RefSeq" id="WP_014436061.1">
    <property type="nucleotide sequence ID" value="NC_017080.1"/>
</dbReference>
<dbReference type="KEGG" id="phm:PSMK_06820"/>
<evidence type="ECO:0000313" key="2">
    <source>
        <dbReference type="EMBL" id="BAM02841.1"/>
    </source>
</evidence>
<dbReference type="EMBL" id="AP012338">
    <property type="protein sequence ID" value="BAM02841.1"/>
    <property type="molecule type" value="Genomic_DNA"/>
</dbReference>
<dbReference type="InterPro" id="IPR029069">
    <property type="entry name" value="HotDog_dom_sf"/>
</dbReference>
<keyword evidence="3" id="KW-1185">Reference proteome</keyword>
<dbReference type="InterPro" id="IPR013114">
    <property type="entry name" value="FabA_FabZ"/>
</dbReference>
<dbReference type="PANTHER" id="PTHR30272:SF1">
    <property type="entry name" value="3-HYDROXYACYL-[ACYL-CARRIER-PROTEIN] DEHYDRATASE"/>
    <property type="match status" value="1"/>
</dbReference>
<name>I0IC53_PHYMF</name>
<dbReference type="eggNOG" id="COG0764">
    <property type="taxonomic scope" value="Bacteria"/>
</dbReference>
<dbReference type="Gene3D" id="3.10.129.10">
    <property type="entry name" value="Hotdog Thioesterase"/>
    <property type="match status" value="1"/>
</dbReference>
<dbReference type="AlphaFoldDB" id="I0IC53"/>
<dbReference type="PANTHER" id="PTHR30272">
    <property type="entry name" value="3-HYDROXYACYL-[ACYL-CARRIER-PROTEIN] DEHYDRATASE"/>
    <property type="match status" value="1"/>
</dbReference>
<dbReference type="STRING" id="1142394.PSMK_06820"/>
<evidence type="ECO:0000313" key="3">
    <source>
        <dbReference type="Proteomes" id="UP000007881"/>
    </source>
</evidence>
<proteinExistence type="predicted"/>
<evidence type="ECO:0000256" key="1">
    <source>
        <dbReference type="ARBA" id="ARBA00023239"/>
    </source>
</evidence>